<accession>A0ABW2LET8</accession>
<dbReference type="EMBL" id="JBHTBS010000015">
    <property type="protein sequence ID" value="MFC7339306.1"/>
    <property type="molecule type" value="Genomic_DNA"/>
</dbReference>
<gene>
    <name evidence="1" type="ORF">ACFQY0_19090</name>
</gene>
<dbReference type="RefSeq" id="WP_379715873.1">
    <property type="nucleotide sequence ID" value="NZ_JBHTBS010000015.1"/>
</dbReference>
<dbReference type="Proteomes" id="UP001596472">
    <property type="component" value="Unassembled WGS sequence"/>
</dbReference>
<protein>
    <submittedName>
        <fullName evidence="1">Uncharacterized protein</fullName>
    </submittedName>
</protein>
<evidence type="ECO:0000313" key="2">
    <source>
        <dbReference type="Proteomes" id="UP001596472"/>
    </source>
</evidence>
<dbReference type="Gene3D" id="2.180.10.10">
    <property type="entry name" value="RHS repeat-associated core"/>
    <property type="match status" value="1"/>
</dbReference>
<organism evidence="1 2">
    <name type="scientific">Haloferula chungangensis</name>
    <dbReference type="NCBI Taxonomy" id="1048331"/>
    <lineage>
        <taxon>Bacteria</taxon>
        <taxon>Pseudomonadati</taxon>
        <taxon>Verrucomicrobiota</taxon>
        <taxon>Verrucomicrobiia</taxon>
        <taxon>Verrucomicrobiales</taxon>
        <taxon>Verrucomicrobiaceae</taxon>
        <taxon>Haloferula</taxon>
    </lineage>
</organism>
<evidence type="ECO:0000313" key="1">
    <source>
        <dbReference type="EMBL" id="MFC7339306.1"/>
    </source>
</evidence>
<keyword evidence="2" id="KW-1185">Reference proteome</keyword>
<reference evidence="2" key="1">
    <citation type="journal article" date="2019" name="Int. J. Syst. Evol. Microbiol.">
        <title>The Global Catalogue of Microorganisms (GCM) 10K type strain sequencing project: providing services to taxonomists for standard genome sequencing and annotation.</title>
        <authorList>
            <consortium name="The Broad Institute Genomics Platform"/>
            <consortium name="The Broad Institute Genome Sequencing Center for Infectious Disease"/>
            <person name="Wu L."/>
            <person name="Ma J."/>
        </authorList>
    </citation>
    <scope>NUCLEOTIDE SEQUENCE [LARGE SCALE GENOMIC DNA]</scope>
    <source>
        <strain evidence="2">CGMCC 4.1467</strain>
    </source>
</reference>
<name>A0ABW2LET8_9BACT</name>
<proteinExistence type="predicted"/>
<sequence length="159" mass="17735">MGYYLSEPAPSKSDPTAKNRVWGFFAESVSESLEARRAVLETHRENYGESRKTASGIPLWLSRDPIGERGDVNLYTFVGNDMINKADYLGLIIVDVNPADNEPGYEIDRNTKNKGPGGTSFKGSTFSCSCECPKDYNPEQHWQLKCVADLTAKIFVYPN</sequence>
<comment type="caution">
    <text evidence="1">The sequence shown here is derived from an EMBL/GenBank/DDBJ whole genome shotgun (WGS) entry which is preliminary data.</text>
</comment>